<evidence type="ECO:0000313" key="3">
    <source>
        <dbReference type="Proteomes" id="UP001530377"/>
    </source>
</evidence>
<dbReference type="InterPro" id="IPR006461">
    <property type="entry name" value="PLAC_motif_containing"/>
</dbReference>
<dbReference type="Pfam" id="PF04749">
    <property type="entry name" value="PLAC8"/>
    <property type="match status" value="1"/>
</dbReference>
<dbReference type="Proteomes" id="UP001530377">
    <property type="component" value="Unassembled WGS sequence"/>
</dbReference>
<dbReference type="NCBIfam" id="TIGR01571">
    <property type="entry name" value="A_thal_Cys_rich"/>
    <property type="match status" value="1"/>
</dbReference>
<accession>A0ABD3RW83</accession>
<keyword evidence="1" id="KW-1133">Transmembrane helix</keyword>
<sequence>MTPAKHKDAHDYAPVAVPICGDDGEHPLVESLVGVSAIADSVSPEPAQPYLEVIAPATLPEGYTFEAEANGHAFTVRVPVGGVEVGQKFSVPFLPGSNGYTGCAIPRSSVPVGHWKDGLCDCFRLGVIHPVVWNACFFPFLLLGQVMHRLKLTWLGGEGNYTDRSVTTFTVLAIIAAVHFCTSWVLYFTSIWFFILGALGDSEAELEESQNLANLRSLLNFSFAVLLVVIMARARCRIRSRYGIPERTCHGCEDCCCAFWCTCCTISQMARHTADYENYPATCCGETGLSPNAPSIV</sequence>
<keyword evidence="3" id="KW-1185">Reference proteome</keyword>
<feature type="transmembrane region" description="Helical" evidence="1">
    <location>
        <begin position="169"/>
        <end position="195"/>
    </location>
</feature>
<name>A0ABD3RW83_9STRA</name>
<evidence type="ECO:0000256" key="1">
    <source>
        <dbReference type="SAM" id="Phobius"/>
    </source>
</evidence>
<comment type="caution">
    <text evidence="2">The sequence shown here is derived from an EMBL/GenBank/DDBJ whole genome shotgun (WGS) entry which is preliminary data.</text>
</comment>
<keyword evidence="1" id="KW-0472">Membrane</keyword>
<reference evidence="2 3" key="1">
    <citation type="submission" date="2024-10" db="EMBL/GenBank/DDBJ databases">
        <title>Updated reference genomes for cyclostephanoid diatoms.</title>
        <authorList>
            <person name="Roberts W.R."/>
            <person name="Alverson A.J."/>
        </authorList>
    </citation>
    <scope>NUCLEOTIDE SEQUENCE [LARGE SCALE GENOMIC DNA]</scope>
    <source>
        <strain evidence="2 3">AJA228-03</strain>
    </source>
</reference>
<protein>
    <submittedName>
        <fullName evidence="2">Uncharacterized protein</fullName>
    </submittedName>
</protein>
<organism evidence="2 3">
    <name type="scientific">Cyclostephanos tholiformis</name>
    <dbReference type="NCBI Taxonomy" id="382380"/>
    <lineage>
        <taxon>Eukaryota</taxon>
        <taxon>Sar</taxon>
        <taxon>Stramenopiles</taxon>
        <taxon>Ochrophyta</taxon>
        <taxon>Bacillariophyta</taxon>
        <taxon>Coscinodiscophyceae</taxon>
        <taxon>Thalassiosirophycidae</taxon>
        <taxon>Stephanodiscales</taxon>
        <taxon>Stephanodiscaceae</taxon>
        <taxon>Cyclostephanos</taxon>
    </lineage>
</organism>
<dbReference type="AlphaFoldDB" id="A0ABD3RW83"/>
<proteinExistence type="predicted"/>
<dbReference type="EMBL" id="JALLPB020000146">
    <property type="protein sequence ID" value="KAL3816488.1"/>
    <property type="molecule type" value="Genomic_DNA"/>
</dbReference>
<feature type="transmembrane region" description="Helical" evidence="1">
    <location>
        <begin position="215"/>
        <end position="232"/>
    </location>
</feature>
<keyword evidence="1" id="KW-0812">Transmembrane</keyword>
<gene>
    <name evidence="2" type="ORF">ACHAXA_005844</name>
</gene>
<evidence type="ECO:0000313" key="2">
    <source>
        <dbReference type="EMBL" id="KAL3816488.1"/>
    </source>
</evidence>
<dbReference type="PANTHER" id="PTHR15907">
    <property type="entry name" value="DUF614 FAMILY PROTEIN-RELATED"/>
    <property type="match status" value="1"/>
</dbReference>